<gene>
    <name evidence="3" type="ORF">DFP90_102524</name>
</gene>
<dbReference type="InterPro" id="IPR000286">
    <property type="entry name" value="HDACs"/>
</dbReference>
<dbReference type="Proteomes" id="UP000256845">
    <property type="component" value="Unassembled WGS sequence"/>
</dbReference>
<dbReference type="Gene3D" id="3.40.800.20">
    <property type="entry name" value="Histone deacetylase domain"/>
    <property type="match status" value="1"/>
</dbReference>
<dbReference type="OrthoDB" id="9808367at2"/>
<dbReference type="PANTHER" id="PTHR10625:SF10">
    <property type="entry name" value="HISTONE DEACETYLASE HDAC1"/>
    <property type="match status" value="1"/>
</dbReference>
<dbReference type="PANTHER" id="PTHR10625">
    <property type="entry name" value="HISTONE DEACETYLASE HDAC1-RELATED"/>
    <property type="match status" value="1"/>
</dbReference>
<comment type="caution">
    <text evidence="3">The sequence shown here is derived from an EMBL/GenBank/DDBJ whole genome shotgun (WGS) entry which is preliminary data.</text>
</comment>
<feature type="domain" description="Histone deacetylase" evidence="2">
    <location>
        <begin position="19"/>
        <end position="305"/>
    </location>
</feature>
<evidence type="ECO:0000313" key="4">
    <source>
        <dbReference type="Proteomes" id="UP000256845"/>
    </source>
</evidence>
<dbReference type="InterPro" id="IPR037138">
    <property type="entry name" value="His_deacetylse_dom_sf"/>
</dbReference>
<evidence type="ECO:0000256" key="1">
    <source>
        <dbReference type="ARBA" id="ARBA00005947"/>
    </source>
</evidence>
<organism evidence="3 4">
    <name type="scientific">Aestuariispira insulae</name>
    <dbReference type="NCBI Taxonomy" id="1461337"/>
    <lineage>
        <taxon>Bacteria</taxon>
        <taxon>Pseudomonadati</taxon>
        <taxon>Pseudomonadota</taxon>
        <taxon>Alphaproteobacteria</taxon>
        <taxon>Rhodospirillales</taxon>
        <taxon>Kiloniellaceae</taxon>
        <taxon>Aestuariispira</taxon>
    </lineage>
</organism>
<comment type="similarity">
    <text evidence="1">Belongs to the histone deacetylase family.</text>
</comment>
<name>A0A3D9HSL9_9PROT</name>
<keyword evidence="4" id="KW-1185">Reference proteome</keyword>
<dbReference type="InterPro" id="IPR023801">
    <property type="entry name" value="His_deacetylse_dom"/>
</dbReference>
<reference evidence="3 4" key="1">
    <citation type="submission" date="2018-07" db="EMBL/GenBank/DDBJ databases">
        <title>Genomic Encyclopedia of Type Strains, Phase III (KMG-III): the genomes of soil and plant-associated and newly described type strains.</title>
        <authorList>
            <person name="Whitman W."/>
        </authorList>
    </citation>
    <scope>NUCLEOTIDE SEQUENCE [LARGE SCALE GENOMIC DNA]</scope>
    <source>
        <strain evidence="3 4">CECT 8488</strain>
    </source>
</reference>
<evidence type="ECO:0000313" key="3">
    <source>
        <dbReference type="EMBL" id="RED52503.1"/>
    </source>
</evidence>
<proteinExistence type="inferred from homology"/>
<dbReference type="InterPro" id="IPR023696">
    <property type="entry name" value="Ureohydrolase_dom_sf"/>
</dbReference>
<protein>
    <submittedName>
        <fullName evidence="3">Acetoin utilization deacetylase AcuC-like enzyme</fullName>
    </submittedName>
</protein>
<accession>A0A3D9HSL9</accession>
<dbReference type="GO" id="GO:0004407">
    <property type="term" value="F:histone deacetylase activity"/>
    <property type="evidence" value="ECO:0007669"/>
    <property type="project" value="TreeGrafter"/>
</dbReference>
<dbReference type="AlphaFoldDB" id="A0A3D9HSL9"/>
<sequence>MTLLFTHDNCRRHDMGAGHPEQPARIDAILQALSGEEFQDLERREAPLADRATIRLVHPGRYVDDLLDAVPDDGRHMLDVDTSLCPRSGEAALRAAGAVTAAVDAVLKDEDQNAFCLVRPPGHHAEPDRAMGFCLFNNVAVGAAHARAIYGVDRVAVVDFDVHHGNGSQAMFEGEADWFYASSHQSPLYPGTGRDFETGVAGNILNVPLSPHTGSDGFRAAYQGRIFPALKEHRPDLIFISAGFDAHRDDPLAQLALTDDDYFWVTQELMAVADECCGGRIVSTLEGGYDLAALGRSAAAHIQALMGRE</sequence>
<dbReference type="Pfam" id="PF00850">
    <property type="entry name" value="Hist_deacetyl"/>
    <property type="match status" value="1"/>
</dbReference>
<dbReference type="EMBL" id="QRDW01000002">
    <property type="protein sequence ID" value="RED52503.1"/>
    <property type="molecule type" value="Genomic_DNA"/>
</dbReference>
<dbReference type="CDD" id="cd11599">
    <property type="entry name" value="HDAC_classII_2"/>
    <property type="match status" value="1"/>
</dbReference>
<dbReference type="RefSeq" id="WP_115936032.1">
    <property type="nucleotide sequence ID" value="NZ_QRDW01000002.1"/>
</dbReference>
<dbReference type="GO" id="GO:0040029">
    <property type="term" value="P:epigenetic regulation of gene expression"/>
    <property type="evidence" value="ECO:0007669"/>
    <property type="project" value="TreeGrafter"/>
</dbReference>
<dbReference type="PRINTS" id="PR01270">
    <property type="entry name" value="HDASUPER"/>
</dbReference>
<dbReference type="SUPFAM" id="SSF52768">
    <property type="entry name" value="Arginase/deacetylase"/>
    <property type="match status" value="1"/>
</dbReference>
<evidence type="ECO:0000259" key="2">
    <source>
        <dbReference type="Pfam" id="PF00850"/>
    </source>
</evidence>